<keyword evidence="6" id="KW-1185">Reference proteome</keyword>
<dbReference type="InterPro" id="IPR036249">
    <property type="entry name" value="Thioredoxin-like_sf"/>
</dbReference>
<organism evidence="5 6">
    <name type="scientific">Ahrensia marina</name>
    <dbReference type="NCBI Taxonomy" id="1514904"/>
    <lineage>
        <taxon>Bacteria</taxon>
        <taxon>Pseudomonadati</taxon>
        <taxon>Pseudomonadota</taxon>
        <taxon>Alphaproteobacteria</taxon>
        <taxon>Hyphomicrobiales</taxon>
        <taxon>Ahrensiaceae</taxon>
        <taxon>Ahrensia</taxon>
    </lineage>
</organism>
<dbReference type="Proteomes" id="UP000038011">
    <property type="component" value="Unassembled WGS sequence"/>
</dbReference>
<keyword evidence="3" id="KW-0676">Redox-active center</keyword>
<dbReference type="EMBL" id="JXMU01000033">
    <property type="protein sequence ID" value="KPB00023.1"/>
    <property type="molecule type" value="Genomic_DNA"/>
</dbReference>
<comment type="subcellular location">
    <subcellularLocation>
        <location evidence="1">Cell envelope</location>
    </subcellularLocation>
</comment>
<dbReference type="STRING" id="1514904.SU32_16035"/>
<dbReference type="PANTHER" id="PTHR42852:SF13">
    <property type="entry name" value="PROTEIN DIPZ"/>
    <property type="match status" value="1"/>
</dbReference>
<evidence type="ECO:0000259" key="4">
    <source>
        <dbReference type="PROSITE" id="PS51352"/>
    </source>
</evidence>
<sequence>MRRTNPDGKMITRRGALSLGVSALTIGTLGIYGCSDTSGNAPAGISEELKAKIEPLLTGDIAAMAVRDSADDLSELTFNGPDGEPMKMSDTNGKYRLVNLWATWCAPCRHEMPSLDALQKAKGSDKFEVIAISVDGGGEEKPRAFYDEIGLKNLAFYHDPSINVFNTLKKKSLALGLPVTLLLDENSRVIANMNGPAEWASTDALRLIDTLLTI</sequence>
<dbReference type="PROSITE" id="PS51352">
    <property type="entry name" value="THIOREDOXIN_2"/>
    <property type="match status" value="1"/>
</dbReference>
<dbReference type="PROSITE" id="PS00194">
    <property type="entry name" value="THIOREDOXIN_1"/>
    <property type="match status" value="1"/>
</dbReference>
<name>A0A0M9GKR6_9HYPH</name>
<dbReference type="GO" id="GO:0030313">
    <property type="term" value="C:cell envelope"/>
    <property type="evidence" value="ECO:0007669"/>
    <property type="project" value="UniProtKB-SubCell"/>
</dbReference>
<dbReference type="RefSeq" id="WP_054000394.1">
    <property type="nucleotide sequence ID" value="NZ_JXMU01000033.1"/>
</dbReference>
<reference evidence="5 6" key="1">
    <citation type="submission" date="2015-01" db="EMBL/GenBank/DDBJ databases">
        <title>Ahrensia donghaiensis sp. nov., a novel dimethylsulphoniopropionate-cleavage bacterium isolated from seawater and emended descriptions of the genus Ahrensia and Ahrensia kielensis.</title>
        <authorList>
            <person name="Liu J."/>
        </authorList>
    </citation>
    <scope>NUCLEOTIDE SEQUENCE [LARGE SCALE GENOMIC DNA]</scope>
    <source>
        <strain evidence="5 6">LZD062</strain>
    </source>
</reference>
<dbReference type="PANTHER" id="PTHR42852">
    <property type="entry name" value="THIOL:DISULFIDE INTERCHANGE PROTEIN DSBE"/>
    <property type="match status" value="1"/>
</dbReference>
<dbReference type="PATRIC" id="fig|1514904.3.peg.2615"/>
<evidence type="ECO:0000256" key="3">
    <source>
        <dbReference type="ARBA" id="ARBA00023284"/>
    </source>
</evidence>
<dbReference type="PROSITE" id="PS51257">
    <property type="entry name" value="PROKAR_LIPOPROTEIN"/>
    <property type="match status" value="1"/>
</dbReference>
<evidence type="ECO:0000313" key="6">
    <source>
        <dbReference type="Proteomes" id="UP000038011"/>
    </source>
</evidence>
<dbReference type="GO" id="GO:0017004">
    <property type="term" value="P:cytochrome complex assembly"/>
    <property type="evidence" value="ECO:0007669"/>
    <property type="project" value="UniProtKB-KW"/>
</dbReference>
<evidence type="ECO:0000256" key="1">
    <source>
        <dbReference type="ARBA" id="ARBA00004196"/>
    </source>
</evidence>
<dbReference type="AlphaFoldDB" id="A0A0M9GKR6"/>
<protein>
    <submittedName>
        <fullName evidence="5">Sodium:dicarboxylate symporter</fullName>
    </submittedName>
</protein>
<dbReference type="GO" id="GO:0015036">
    <property type="term" value="F:disulfide oxidoreductase activity"/>
    <property type="evidence" value="ECO:0007669"/>
    <property type="project" value="UniProtKB-ARBA"/>
</dbReference>
<dbReference type="Gene3D" id="3.40.30.10">
    <property type="entry name" value="Glutaredoxin"/>
    <property type="match status" value="1"/>
</dbReference>
<dbReference type="InterPro" id="IPR013766">
    <property type="entry name" value="Thioredoxin_domain"/>
</dbReference>
<comment type="caution">
    <text evidence="5">The sequence shown here is derived from an EMBL/GenBank/DDBJ whole genome shotgun (WGS) entry which is preliminary data.</text>
</comment>
<dbReference type="OrthoDB" id="9799347at2"/>
<evidence type="ECO:0000313" key="5">
    <source>
        <dbReference type="EMBL" id="KPB00023.1"/>
    </source>
</evidence>
<keyword evidence="2" id="KW-0201">Cytochrome c-type biogenesis</keyword>
<dbReference type="Pfam" id="PF08534">
    <property type="entry name" value="Redoxin"/>
    <property type="match status" value="1"/>
</dbReference>
<dbReference type="InterPro" id="IPR050553">
    <property type="entry name" value="Thioredoxin_ResA/DsbE_sf"/>
</dbReference>
<dbReference type="InterPro" id="IPR017937">
    <property type="entry name" value="Thioredoxin_CS"/>
</dbReference>
<dbReference type="SUPFAM" id="SSF52833">
    <property type="entry name" value="Thioredoxin-like"/>
    <property type="match status" value="1"/>
</dbReference>
<dbReference type="InterPro" id="IPR013740">
    <property type="entry name" value="Redoxin"/>
</dbReference>
<evidence type="ECO:0000256" key="2">
    <source>
        <dbReference type="ARBA" id="ARBA00022748"/>
    </source>
</evidence>
<proteinExistence type="predicted"/>
<dbReference type="NCBIfam" id="NF047696">
    <property type="entry name" value="ThlDiSintTplARhiz"/>
    <property type="match status" value="1"/>
</dbReference>
<dbReference type="CDD" id="cd02966">
    <property type="entry name" value="TlpA_like_family"/>
    <property type="match status" value="1"/>
</dbReference>
<gene>
    <name evidence="5" type="ORF">SU32_16035</name>
</gene>
<feature type="domain" description="Thioredoxin" evidence="4">
    <location>
        <begin position="64"/>
        <end position="213"/>
    </location>
</feature>
<accession>A0A0M9GKR6</accession>